<dbReference type="GO" id="GO:0004321">
    <property type="term" value="F:fatty-acyl-CoA synthase activity"/>
    <property type="evidence" value="ECO:0007669"/>
    <property type="project" value="TreeGrafter"/>
</dbReference>
<evidence type="ECO:0000259" key="5">
    <source>
        <dbReference type="Pfam" id="PF00501"/>
    </source>
</evidence>
<evidence type="ECO:0000256" key="1">
    <source>
        <dbReference type="ARBA" id="ARBA00006432"/>
    </source>
</evidence>
<dbReference type="EMBL" id="JADCKQ010000004">
    <property type="protein sequence ID" value="MBI1493301.1"/>
    <property type="molecule type" value="Genomic_DNA"/>
</dbReference>
<protein>
    <submittedName>
        <fullName evidence="7">AMP-binding protein</fullName>
    </submittedName>
</protein>
<dbReference type="SUPFAM" id="SSF56801">
    <property type="entry name" value="Acetyl-CoA synthetase-like"/>
    <property type="match status" value="1"/>
</dbReference>
<sequence>MQADRRLKYPGDWAKSLAEFSWDVPENFNIAEACVSRHAVATPNATALIHIHEDGSQEIWSYAQLEEASNRMANVFRAQGVQQGDRVAIILSQCPEALISHFAAYKLGAVALPLFALFGPDALEYRLSDSGARVAVTSAETLEHLEAIEGELPELQAVLCVDETDFDVLDFQEELEAAEVAFSPVVTSAEDPACLIYTSGTTGSPKGALHAHRFLIGHLPSVEMYYDFFPHEGDICWTPADWAWIGALMDLAMPALYFGLPLVSHRMRKFTPARTYDLIRATGANVMFLPPTALKMMRKEDVPAGLGVRVISSGGESLGADLISWAKDVFGADVNEMYGQTECNLVAGSIRSAGITREGWIGTAVPGHELAIISEDGAPVADGEIGEICVKAPDPVMMLRYWNKPEETAEKFRDGWLRTGDLGVMDGEWIRFASRSDDVISSAGYRIGPSEIEDCLTGHADVIMAAVIGVPDEIRGQAVKAFVVLRDGAEWDGLDRVLIDRVKSHVSPHVAPKVIELRESLPMTATGKILRRALRED</sequence>
<dbReference type="GO" id="GO:0006637">
    <property type="term" value="P:acyl-CoA metabolic process"/>
    <property type="evidence" value="ECO:0007669"/>
    <property type="project" value="TreeGrafter"/>
</dbReference>
<proteinExistence type="inferred from homology"/>
<name>A0A8J7LPA8_9RHOB</name>
<comment type="caution">
    <text evidence="7">The sequence shown here is derived from an EMBL/GenBank/DDBJ whole genome shotgun (WGS) entry which is preliminary data.</text>
</comment>
<dbReference type="GO" id="GO:0015645">
    <property type="term" value="F:fatty acid ligase activity"/>
    <property type="evidence" value="ECO:0007669"/>
    <property type="project" value="TreeGrafter"/>
</dbReference>
<accession>A0A8J7LPA8</accession>
<keyword evidence="3" id="KW-0547">Nucleotide-binding</keyword>
<evidence type="ECO:0000256" key="3">
    <source>
        <dbReference type="ARBA" id="ARBA00022741"/>
    </source>
</evidence>
<dbReference type="InterPro" id="IPR045851">
    <property type="entry name" value="AMP-bd_C_sf"/>
</dbReference>
<comment type="similarity">
    <text evidence="1">Belongs to the ATP-dependent AMP-binding enzyme family.</text>
</comment>
<keyword evidence="2" id="KW-0436">Ligase</keyword>
<evidence type="ECO:0000313" key="7">
    <source>
        <dbReference type="EMBL" id="MBI1493301.1"/>
    </source>
</evidence>
<dbReference type="InterPro" id="IPR020845">
    <property type="entry name" value="AMP-binding_CS"/>
</dbReference>
<dbReference type="GO" id="GO:0016405">
    <property type="term" value="F:CoA-ligase activity"/>
    <property type="evidence" value="ECO:0007669"/>
    <property type="project" value="UniProtKB-ARBA"/>
</dbReference>
<organism evidence="7 8">
    <name type="scientific">Halocynthiibacter styelae</name>
    <dbReference type="NCBI Taxonomy" id="2761955"/>
    <lineage>
        <taxon>Bacteria</taxon>
        <taxon>Pseudomonadati</taxon>
        <taxon>Pseudomonadota</taxon>
        <taxon>Alphaproteobacteria</taxon>
        <taxon>Rhodobacterales</taxon>
        <taxon>Paracoccaceae</taxon>
        <taxon>Halocynthiibacter</taxon>
    </lineage>
</organism>
<dbReference type="Pfam" id="PF13193">
    <property type="entry name" value="AMP-binding_C"/>
    <property type="match status" value="1"/>
</dbReference>
<dbReference type="AlphaFoldDB" id="A0A8J7LPA8"/>
<dbReference type="InterPro" id="IPR042099">
    <property type="entry name" value="ANL_N_sf"/>
</dbReference>
<dbReference type="PANTHER" id="PTHR43605">
    <property type="entry name" value="ACYL-COENZYME A SYNTHETASE"/>
    <property type="match status" value="1"/>
</dbReference>
<dbReference type="Pfam" id="PF00501">
    <property type="entry name" value="AMP-binding"/>
    <property type="match status" value="1"/>
</dbReference>
<keyword evidence="8" id="KW-1185">Reference proteome</keyword>
<dbReference type="GO" id="GO:0005524">
    <property type="term" value="F:ATP binding"/>
    <property type="evidence" value="ECO:0007669"/>
    <property type="project" value="UniProtKB-KW"/>
</dbReference>
<feature type="domain" description="AMP-binding enzyme C-terminal" evidence="6">
    <location>
        <begin position="451"/>
        <end position="528"/>
    </location>
</feature>
<dbReference type="InterPro" id="IPR000873">
    <property type="entry name" value="AMP-dep_synth/lig_dom"/>
</dbReference>
<dbReference type="Gene3D" id="3.30.300.30">
    <property type="match status" value="1"/>
</dbReference>
<dbReference type="InterPro" id="IPR051087">
    <property type="entry name" value="Mitochondrial_ACSM"/>
</dbReference>
<dbReference type="PANTHER" id="PTHR43605:SF10">
    <property type="entry name" value="ACYL-COA SYNTHETASE MEDIUM CHAIN FAMILY MEMBER 3"/>
    <property type="match status" value="1"/>
</dbReference>
<evidence type="ECO:0000313" key="8">
    <source>
        <dbReference type="Proteomes" id="UP000640583"/>
    </source>
</evidence>
<gene>
    <name evidence="7" type="ORF">H1D41_06620</name>
</gene>
<keyword evidence="4" id="KW-0067">ATP-binding</keyword>
<evidence type="ECO:0000256" key="2">
    <source>
        <dbReference type="ARBA" id="ARBA00022598"/>
    </source>
</evidence>
<dbReference type="Proteomes" id="UP000640583">
    <property type="component" value="Unassembled WGS sequence"/>
</dbReference>
<feature type="domain" description="AMP-dependent synthetase/ligase" evidence="5">
    <location>
        <begin position="37"/>
        <end position="402"/>
    </location>
</feature>
<dbReference type="Gene3D" id="3.40.50.12780">
    <property type="entry name" value="N-terminal domain of ligase-like"/>
    <property type="match status" value="1"/>
</dbReference>
<reference evidence="7" key="1">
    <citation type="submission" date="2020-10" db="EMBL/GenBank/DDBJ databases">
        <title>Paenihalocynthiibacter styelae gen. nov., sp. nov., isolated from stalked sea squirt Styela clava.</title>
        <authorList>
            <person name="Kim Y.-O."/>
            <person name="Yoon J.-H."/>
        </authorList>
    </citation>
    <scope>NUCLEOTIDE SEQUENCE</scope>
    <source>
        <strain evidence="7">MYP1-1</strain>
    </source>
</reference>
<dbReference type="InterPro" id="IPR025110">
    <property type="entry name" value="AMP-bd_C"/>
</dbReference>
<dbReference type="PROSITE" id="PS00455">
    <property type="entry name" value="AMP_BINDING"/>
    <property type="match status" value="1"/>
</dbReference>
<dbReference type="GO" id="GO:0006633">
    <property type="term" value="P:fatty acid biosynthetic process"/>
    <property type="evidence" value="ECO:0007669"/>
    <property type="project" value="TreeGrafter"/>
</dbReference>
<evidence type="ECO:0000256" key="4">
    <source>
        <dbReference type="ARBA" id="ARBA00022840"/>
    </source>
</evidence>
<evidence type="ECO:0000259" key="6">
    <source>
        <dbReference type="Pfam" id="PF13193"/>
    </source>
</evidence>